<keyword evidence="2" id="KW-0732">Signal</keyword>
<feature type="chain" id="PRO_5013113642" description="DUF7137 domain-containing protein" evidence="2">
    <location>
        <begin position="16"/>
        <end position="319"/>
    </location>
</feature>
<dbReference type="InterPro" id="IPR055561">
    <property type="entry name" value="DUF7137"/>
</dbReference>
<dbReference type="STRING" id="133383.A0A1R0GPL8"/>
<feature type="compositionally biased region" description="Low complexity" evidence="1">
    <location>
        <begin position="97"/>
        <end position="114"/>
    </location>
</feature>
<dbReference type="EMBL" id="LSSL01005473">
    <property type="protein sequence ID" value="OLY78816.1"/>
    <property type="molecule type" value="Genomic_DNA"/>
</dbReference>
<protein>
    <recommendedName>
        <fullName evidence="3">DUF7137 domain-containing protein</fullName>
    </recommendedName>
</protein>
<evidence type="ECO:0000256" key="1">
    <source>
        <dbReference type="SAM" id="MobiDB-lite"/>
    </source>
</evidence>
<feature type="domain" description="DUF7137" evidence="3">
    <location>
        <begin position="144"/>
        <end position="276"/>
    </location>
</feature>
<feature type="compositionally biased region" description="Low complexity" evidence="1">
    <location>
        <begin position="42"/>
        <end position="74"/>
    </location>
</feature>
<dbReference type="AlphaFoldDB" id="A0A1R0GPL8"/>
<feature type="signal peptide" evidence="2">
    <location>
        <begin position="1"/>
        <end position="15"/>
    </location>
</feature>
<organism evidence="4 5">
    <name type="scientific">Smittium mucronatum</name>
    <dbReference type="NCBI Taxonomy" id="133383"/>
    <lineage>
        <taxon>Eukaryota</taxon>
        <taxon>Fungi</taxon>
        <taxon>Fungi incertae sedis</taxon>
        <taxon>Zoopagomycota</taxon>
        <taxon>Kickxellomycotina</taxon>
        <taxon>Harpellomycetes</taxon>
        <taxon>Harpellales</taxon>
        <taxon>Legeriomycetaceae</taxon>
        <taxon>Smittium</taxon>
    </lineage>
</organism>
<feature type="compositionally biased region" description="Polar residues" evidence="1">
    <location>
        <begin position="19"/>
        <end position="41"/>
    </location>
</feature>
<accession>A0A1R0GPL8</accession>
<dbReference type="OrthoDB" id="2435509at2759"/>
<dbReference type="Proteomes" id="UP000187455">
    <property type="component" value="Unassembled WGS sequence"/>
</dbReference>
<dbReference type="Pfam" id="PF23585">
    <property type="entry name" value="DUF7137"/>
    <property type="match status" value="1"/>
</dbReference>
<feature type="compositionally biased region" description="Acidic residues" evidence="1">
    <location>
        <begin position="115"/>
        <end position="137"/>
    </location>
</feature>
<keyword evidence="5" id="KW-1185">Reference proteome</keyword>
<evidence type="ECO:0000313" key="4">
    <source>
        <dbReference type="EMBL" id="OLY78816.1"/>
    </source>
</evidence>
<reference evidence="4 5" key="1">
    <citation type="journal article" date="2016" name="Mol. Biol. Evol.">
        <title>Genome-Wide Survey of Gut Fungi (Harpellales) Reveals the First Horizontally Transferred Ubiquitin Gene from a Mosquito Host.</title>
        <authorList>
            <person name="Wang Y."/>
            <person name="White M.M."/>
            <person name="Kvist S."/>
            <person name="Moncalvo J.M."/>
        </authorList>
    </citation>
    <scope>NUCLEOTIDE SEQUENCE [LARGE SCALE GENOMIC DNA]</scope>
    <source>
        <strain evidence="4 5">ALG-7-W6</strain>
    </source>
</reference>
<proteinExistence type="predicted"/>
<evidence type="ECO:0000259" key="3">
    <source>
        <dbReference type="Pfam" id="PF23585"/>
    </source>
</evidence>
<evidence type="ECO:0000313" key="5">
    <source>
        <dbReference type="Proteomes" id="UP000187455"/>
    </source>
</evidence>
<gene>
    <name evidence="4" type="ORF">AYI68_g7131</name>
</gene>
<sequence length="319" mass="33213">MKIASILLLFSIVRSQSSSDSGAAETLQATSQQLSSVSANLSAEPTPANSASASASVSASASAPNSASGSASEPVSGSASGSDTLNKSASGSDTDKPSSSANSQSDDSGDSTTNDGDDANGDSSSDDESSDDGEMSGDDSGNGQPGRIQMITPPNTMANPLFELDSKVSLTWKYNKDTTSPPERLSIIGQMPNNGQFNQPGTNLPIQWNIAVNISGTKYVWDTKTQTPQGISLSAVSGYRMFFFDADIGFKEGNAVHVGRIINFSLGFSMYRSDYSNTNDGVPKNYNPNSSPSQRPTLYILCIPSILLLVLTSSLIPGI</sequence>
<evidence type="ECO:0000256" key="2">
    <source>
        <dbReference type="SAM" id="SignalP"/>
    </source>
</evidence>
<feature type="region of interest" description="Disordered" evidence="1">
    <location>
        <begin position="19"/>
        <end position="154"/>
    </location>
</feature>
<comment type="caution">
    <text evidence="4">The sequence shown here is derived from an EMBL/GenBank/DDBJ whole genome shotgun (WGS) entry which is preliminary data.</text>
</comment>
<feature type="compositionally biased region" description="Polar residues" evidence="1">
    <location>
        <begin position="75"/>
        <end position="92"/>
    </location>
</feature>
<name>A0A1R0GPL8_9FUNG</name>